<proteinExistence type="predicted"/>
<dbReference type="KEGG" id="dli:dnl_57530"/>
<dbReference type="InterPro" id="IPR034122">
    <property type="entry name" value="Retropepsin-like_bacterial"/>
</dbReference>
<dbReference type="Proteomes" id="UP000663720">
    <property type="component" value="Chromosome"/>
</dbReference>
<evidence type="ECO:0000313" key="1">
    <source>
        <dbReference type="EMBL" id="QTA83351.1"/>
    </source>
</evidence>
<dbReference type="EMBL" id="CP061799">
    <property type="protein sequence ID" value="QTA83351.1"/>
    <property type="molecule type" value="Genomic_DNA"/>
</dbReference>
<dbReference type="Pfam" id="PF13650">
    <property type="entry name" value="Asp_protease_2"/>
    <property type="match status" value="1"/>
</dbReference>
<keyword evidence="1" id="KW-0378">Hydrolase</keyword>
<protein>
    <submittedName>
        <fullName evidence="1">Aspartyl protease domain-containing protein</fullName>
    </submittedName>
</protein>
<dbReference type="GO" id="GO:0006508">
    <property type="term" value="P:proteolysis"/>
    <property type="evidence" value="ECO:0007669"/>
    <property type="project" value="UniProtKB-KW"/>
</dbReference>
<keyword evidence="2" id="KW-1185">Reference proteome</keyword>
<gene>
    <name evidence="1" type="ORF">dnl_57530</name>
</gene>
<dbReference type="SUPFAM" id="SSF50630">
    <property type="entry name" value="Acid proteases"/>
    <property type="match status" value="1"/>
</dbReference>
<evidence type="ECO:0000313" key="2">
    <source>
        <dbReference type="Proteomes" id="UP000663720"/>
    </source>
</evidence>
<organism evidence="1 2">
    <name type="scientific">Desulfonema limicola</name>
    <dbReference type="NCBI Taxonomy" id="45656"/>
    <lineage>
        <taxon>Bacteria</taxon>
        <taxon>Pseudomonadati</taxon>
        <taxon>Thermodesulfobacteriota</taxon>
        <taxon>Desulfobacteria</taxon>
        <taxon>Desulfobacterales</taxon>
        <taxon>Desulfococcaceae</taxon>
        <taxon>Desulfonema</taxon>
    </lineage>
</organism>
<name>A0A975GJ74_9BACT</name>
<sequence>MFASASLIYSDKQLVCKNVLVDTGSAGTVFSIDKLLEIGMKPEPEDVIRELRGVGGTEFVFVKKIDTLKLGDFKITDFEIEIGAMDYGMEIDGIIGLDFLLKVKAKIDLEQMELY</sequence>
<reference evidence="1" key="1">
    <citation type="journal article" date="2021" name="Microb. Physiol.">
        <title>Proteogenomic Insights into the Physiology of Marine, Sulfate-Reducing, Filamentous Desulfonema limicola and Desulfonema magnum.</title>
        <authorList>
            <person name="Schnaars V."/>
            <person name="Wohlbrand L."/>
            <person name="Scheve S."/>
            <person name="Hinrichs C."/>
            <person name="Reinhardt R."/>
            <person name="Rabus R."/>
        </authorList>
    </citation>
    <scope>NUCLEOTIDE SEQUENCE</scope>
    <source>
        <strain evidence="1">5ac10</strain>
    </source>
</reference>
<dbReference type="InterPro" id="IPR021109">
    <property type="entry name" value="Peptidase_aspartic_dom_sf"/>
</dbReference>
<dbReference type="CDD" id="cd05483">
    <property type="entry name" value="retropepsin_like_bacteria"/>
    <property type="match status" value="1"/>
</dbReference>
<keyword evidence="1" id="KW-0645">Protease</keyword>
<dbReference type="Gene3D" id="2.40.70.10">
    <property type="entry name" value="Acid Proteases"/>
    <property type="match status" value="1"/>
</dbReference>
<dbReference type="AlphaFoldDB" id="A0A975GJ74"/>
<dbReference type="GO" id="GO:0008233">
    <property type="term" value="F:peptidase activity"/>
    <property type="evidence" value="ECO:0007669"/>
    <property type="project" value="UniProtKB-KW"/>
</dbReference>
<accession>A0A975GJ74</accession>